<protein>
    <submittedName>
        <fullName evidence="2 4">Uncharacterized protein</fullName>
    </submittedName>
</protein>
<accession>A0A183UST5</accession>
<keyword evidence="3" id="KW-1185">Reference proteome</keyword>
<dbReference type="WBParaSite" id="TCNE_0001155501-mRNA-1">
    <property type="protein sequence ID" value="TCNE_0001155501-mRNA-1"/>
    <property type="gene ID" value="TCNE_0001155501"/>
</dbReference>
<dbReference type="Proteomes" id="UP000050794">
    <property type="component" value="Unassembled WGS sequence"/>
</dbReference>
<gene>
    <name evidence="2" type="ORF">TCNE_LOCUS11555</name>
</gene>
<organism evidence="3 4">
    <name type="scientific">Toxocara canis</name>
    <name type="common">Canine roundworm</name>
    <dbReference type="NCBI Taxonomy" id="6265"/>
    <lineage>
        <taxon>Eukaryota</taxon>
        <taxon>Metazoa</taxon>
        <taxon>Ecdysozoa</taxon>
        <taxon>Nematoda</taxon>
        <taxon>Chromadorea</taxon>
        <taxon>Rhabditida</taxon>
        <taxon>Spirurina</taxon>
        <taxon>Ascaridomorpha</taxon>
        <taxon>Ascaridoidea</taxon>
        <taxon>Toxocaridae</taxon>
        <taxon>Toxocara</taxon>
    </lineage>
</organism>
<reference evidence="2 3" key="2">
    <citation type="submission" date="2018-11" db="EMBL/GenBank/DDBJ databases">
        <authorList>
            <consortium name="Pathogen Informatics"/>
        </authorList>
    </citation>
    <scope>NUCLEOTIDE SEQUENCE [LARGE SCALE GENOMIC DNA]</scope>
</reference>
<feature type="compositionally biased region" description="Gly residues" evidence="1">
    <location>
        <begin position="308"/>
        <end position="318"/>
    </location>
</feature>
<feature type="region of interest" description="Disordered" evidence="1">
    <location>
        <begin position="303"/>
        <end position="329"/>
    </location>
</feature>
<evidence type="ECO:0000313" key="3">
    <source>
        <dbReference type="Proteomes" id="UP000050794"/>
    </source>
</evidence>
<dbReference type="AlphaFoldDB" id="A0A183UST5"/>
<evidence type="ECO:0000256" key="1">
    <source>
        <dbReference type="SAM" id="MobiDB-lite"/>
    </source>
</evidence>
<evidence type="ECO:0000313" key="2">
    <source>
        <dbReference type="EMBL" id="VDM42876.1"/>
    </source>
</evidence>
<dbReference type="EMBL" id="UYWY01020902">
    <property type="protein sequence ID" value="VDM42876.1"/>
    <property type="molecule type" value="Genomic_DNA"/>
</dbReference>
<evidence type="ECO:0000313" key="4">
    <source>
        <dbReference type="WBParaSite" id="TCNE_0001155501-mRNA-1"/>
    </source>
</evidence>
<name>A0A183UST5_TOXCA</name>
<proteinExistence type="predicted"/>
<sequence length="347" mass="37818">MLKPEGRSLNCSVGGWAGAIMYNENTHIAPSDMHTRMRPTATFDPTPEHIEPPILVMLEREPSVLVLSESLRFGTPRKARSADLHFSAALFQPCKNTGAVEVLEAFTKADDLTHLGGIPLQMVEHVEKRKCDVTQSTPALDQLASAKTDTSRLSNICSKPECAVIEIGDCCVEGKSERDVTTNTNTATIAYIDEEEHEFADKGESVMLSKEPTSAVPHSYTKGNIVHELHALNESDKEDGFDNEVSSWSRTSVLAEHSKVLNTVDNNCPRVGLDYDENPFAYTWGHLRVRSNKHGSYEMGNKSLAVGGEKGSSDGIGGESAHHLDGPLLPNTRAPGCAMLKVYSEAE</sequence>
<reference evidence="4" key="1">
    <citation type="submission" date="2016-06" db="UniProtKB">
        <authorList>
            <consortium name="WormBaseParasite"/>
        </authorList>
    </citation>
    <scope>IDENTIFICATION</scope>
</reference>